<evidence type="ECO:0000313" key="2">
    <source>
        <dbReference type="EMBL" id="SNB66537.1"/>
    </source>
</evidence>
<feature type="domain" description="Transglycosylase SLT" evidence="1">
    <location>
        <begin position="77"/>
        <end position="171"/>
    </location>
</feature>
<dbReference type="PANTHER" id="PTHR37423:SF2">
    <property type="entry name" value="MEMBRANE-BOUND LYTIC MUREIN TRANSGLYCOSYLASE C"/>
    <property type="match status" value="1"/>
</dbReference>
<dbReference type="SUPFAM" id="SSF53955">
    <property type="entry name" value="Lysozyme-like"/>
    <property type="match status" value="1"/>
</dbReference>
<proteinExistence type="predicted"/>
<sequence>MQAIRAQRWVSQGLPLGVAILAASLLLPLAGVVALSLHPEETAVLERAARAPVPAPEAPEGLAPLFTPEVQRWSDRIRAWARAYGLDPNLVATVMQIESCGDPQARSRSGALGLFQVMPFHFGIGEDPLDPETNARAGLAYLAEALRKAEGDVAHALAGYNGGHSVIGQPGRWSAETRRYVYWGLGIYEDARRGRAQSARLQEWLEAGGRSLCQQAARRSIR</sequence>
<dbReference type="EMBL" id="FYEK01000028">
    <property type="protein sequence ID" value="SNB66537.1"/>
    <property type="molecule type" value="Genomic_DNA"/>
</dbReference>
<accession>A0A212R3G6</accession>
<organism evidence="2 3">
    <name type="scientific">Thermoflexus hugenholtzii JAD2</name>
    <dbReference type="NCBI Taxonomy" id="877466"/>
    <lineage>
        <taxon>Bacteria</taxon>
        <taxon>Bacillati</taxon>
        <taxon>Chloroflexota</taxon>
        <taxon>Thermoflexia</taxon>
        <taxon>Thermoflexales</taxon>
        <taxon>Thermoflexaceae</taxon>
        <taxon>Thermoflexus</taxon>
    </lineage>
</organism>
<dbReference type="InterPro" id="IPR023346">
    <property type="entry name" value="Lysozyme-like_dom_sf"/>
</dbReference>
<dbReference type="PANTHER" id="PTHR37423">
    <property type="entry name" value="SOLUBLE LYTIC MUREIN TRANSGLYCOSYLASE-RELATED"/>
    <property type="match status" value="1"/>
</dbReference>
<dbReference type="Proteomes" id="UP000197025">
    <property type="component" value="Unassembled WGS sequence"/>
</dbReference>
<gene>
    <name evidence="2" type="ORF">SAMN02746019_00001420</name>
</gene>
<dbReference type="OrthoDB" id="159981at2"/>
<dbReference type="Pfam" id="PF01464">
    <property type="entry name" value="SLT"/>
    <property type="match status" value="1"/>
</dbReference>
<reference evidence="3" key="1">
    <citation type="submission" date="2017-06" db="EMBL/GenBank/DDBJ databases">
        <authorList>
            <person name="Varghese N."/>
            <person name="Submissions S."/>
        </authorList>
    </citation>
    <scope>NUCLEOTIDE SEQUENCE [LARGE SCALE GENOMIC DNA]</scope>
    <source>
        <strain evidence="3">JAD2</strain>
    </source>
</reference>
<dbReference type="RefSeq" id="WP_088571392.1">
    <property type="nucleotide sequence ID" value="NZ_FYEK01000028.1"/>
</dbReference>
<dbReference type="Gene3D" id="1.10.530.10">
    <property type="match status" value="1"/>
</dbReference>
<name>A0A212R3G6_9CHLR</name>
<dbReference type="InterPro" id="IPR008258">
    <property type="entry name" value="Transglycosylase_SLT_dom_1"/>
</dbReference>
<dbReference type="AlphaFoldDB" id="A0A212R3G6"/>
<protein>
    <submittedName>
        <fullName evidence="2">Soluble lytic murein transglycosylase and related regulatory proteins (Some contain LysM/invasin domains)</fullName>
    </submittedName>
</protein>
<dbReference type="InParanoid" id="A0A212R3G6"/>
<evidence type="ECO:0000259" key="1">
    <source>
        <dbReference type="Pfam" id="PF01464"/>
    </source>
</evidence>
<evidence type="ECO:0000313" key="3">
    <source>
        <dbReference type="Proteomes" id="UP000197025"/>
    </source>
</evidence>
<keyword evidence="3" id="KW-1185">Reference proteome</keyword>